<organism evidence="2">
    <name type="scientific">Panstrongylus lignarius</name>
    <dbReference type="NCBI Taxonomy" id="156445"/>
    <lineage>
        <taxon>Eukaryota</taxon>
        <taxon>Metazoa</taxon>
        <taxon>Ecdysozoa</taxon>
        <taxon>Arthropoda</taxon>
        <taxon>Hexapoda</taxon>
        <taxon>Insecta</taxon>
        <taxon>Pterygota</taxon>
        <taxon>Neoptera</taxon>
        <taxon>Paraneoptera</taxon>
        <taxon>Hemiptera</taxon>
        <taxon>Heteroptera</taxon>
        <taxon>Panheteroptera</taxon>
        <taxon>Cimicomorpha</taxon>
        <taxon>Reduviidae</taxon>
        <taxon>Triatominae</taxon>
        <taxon>Panstrongylus</taxon>
    </lineage>
</organism>
<reference evidence="2" key="1">
    <citation type="journal article" date="2018" name="PLoS Negl. Trop. Dis.">
        <title>An insight into the salivary gland and fat body transcriptome of Panstrongylus lignarius (Hemiptera: Heteroptera), the main vector of Chagas disease in Peru.</title>
        <authorList>
            <person name="Nevoa J.C."/>
            <person name="Mendes M.T."/>
            <person name="da Silva M.V."/>
            <person name="Soares S.C."/>
            <person name="Oliveira C.J.F."/>
            <person name="Ribeiro J.M.C."/>
        </authorList>
    </citation>
    <scope>NUCLEOTIDE SEQUENCE</scope>
</reference>
<dbReference type="AlphaFoldDB" id="A0A224Y648"/>
<feature type="signal peptide" evidence="1">
    <location>
        <begin position="1"/>
        <end position="28"/>
    </location>
</feature>
<dbReference type="EMBL" id="GFTR01000447">
    <property type="protein sequence ID" value="JAW15979.1"/>
    <property type="molecule type" value="Transcribed_RNA"/>
</dbReference>
<sequence>MVPSHRDQVAVVLHHLLLLALQSLDALAVDRHADVRMDSVVVCLDNNNDDDKYHHHHRRRTVEAVVVYDVVYN</sequence>
<evidence type="ECO:0000256" key="1">
    <source>
        <dbReference type="SAM" id="SignalP"/>
    </source>
</evidence>
<proteinExistence type="predicted"/>
<feature type="chain" id="PRO_5013166544" evidence="1">
    <location>
        <begin position="29"/>
        <end position="73"/>
    </location>
</feature>
<accession>A0A224Y648</accession>
<name>A0A224Y648_9HEMI</name>
<keyword evidence="1" id="KW-0732">Signal</keyword>
<protein>
    <submittedName>
        <fullName evidence="2">Putative secreted protein</fullName>
    </submittedName>
</protein>
<evidence type="ECO:0000313" key="2">
    <source>
        <dbReference type="EMBL" id="JAW15979.1"/>
    </source>
</evidence>